<sequence length="47" mass="5605">MEEIDFPPDVRTMLWILLGEMPLQARENLAWESRELYLALQRGLMDL</sequence>
<comment type="caution">
    <text evidence="1">The sequence shown here is derived from an EMBL/GenBank/DDBJ whole genome shotgun (WGS) entry which is preliminary data.</text>
</comment>
<proteinExistence type="predicted"/>
<dbReference type="EC" id="6.2.1.3" evidence="1"/>
<keyword evidence="1" id="KW-0436">Ligase</keyword>
<reference evidence="1" key="1">
    <citation type="submission" date="2022-03" db="EMBL/GenBank/DDBJ databases">
        <authorList>
            <person name="Leyn A S."/>
        </authorList>
    </citation>
    <scope>NUCLEOTIDE SEQUENCE</scope>
    <source>
        <strain evidence="1">Streptomyces globisporus 4-3</strain>
    </source>
</reference>
<organism evidence="1 2">
    <name type="scientific">Streptomyces globisporus</name>
    <dbReference type="NCBI Taxonomy" id="1908"/>
    <lineage>
        <taxon>Bacteria</taxon>
        <taxon>Bacillati</taxon>
        <taxon>Actinomycetota</taxon>
        <taxon>Actinomycetes</taxon>
        <taxon>Kitasatosporales</taxon>
        <taxon>Streptomycetaceae</taxon>
        <taxon>Streptomyces</taxon>
    </lineage>
</organism>
<protein>
    <submittedName>
        <fullName evidence="1">Long-chain-fatty-acid--CoA ligase (EC)</fullName>
        <ecNumber evidence="1">6.2.1.3</ecNumber>
    </submittedName>
</protein>
<keyword evidence="2" id="KW-1185">Reference proteome</keyword>
<accession>A0ABM9H9I7</accession>
<gene>
    <name evidence="1" type="ORF">SGL43_07416</name>
</gene>
<evidence type="ECO:0000313" key="2">
    <source>
        <dbReference type="Proteomes" id="UP001154015"/>
    </source>
</evidence>
<dbReference type="Proteomes" id="UP001154015">
    <property type="component" value="Unassembled WGS sequence"/>
</dbReference>
<dbReference type="GO" id="GO:0004467">
    <property type="term" value="F:long-chain fatty acid-CoA ligase activity"/>
    <property type="evidence" value="ECO:0007669"/>
    <property type="project" value="UniProtKB-EC"/>
</dbReference>
<dbReference type="EMBL" id="CAKXYP010000042">
    <property type="protein sequence ID" value="CAH9420358.1"/>
    <property type="molecule type" value="Genomic_DNA"/>
</dbReference>
<evidence type="ECO:0000313" key="1">
    <source>
        <dbReference type="EMBL" id="CAH9420358.1"/>
    </source>
</evidence>
<name>A0ABM9H9I7_STRGL</name>
<feature type="non-terminal residue" evidence="1">
    <location>
        <position position="47"/>
    </location>
</feature>